<dbReference type="EMBL" id="CAXAMN010023139">
    <property type="protein sequence ID" value="CAK9075469.1"/>
    <property type="molecule type" value="Genomic_DNA"/>
</dbReference>
<gene>
    <name evidence="2" type="ORF">CCMP2556_LOCUS37161</name>
</gene>
<organism evidence="2 3">
    <name type="scientific">Durusdinium trenchii</name>
    <dbReference type="NCBI Taxonomy" id="1381693"/>
    <lineage>
        <taxon>Eukaryota</taxon>
        <taxon>Sar</taxon>
        <taxon>Alveolata</taxon>
        <taxon>Dinophyceae</taxon>
        <taxon>Suessiales</taxon>
        <taxon>Symbiodiniaceae</taxon>
        <taxon>Durusdinium</taxon>
    </lineage>
</organism>
<evidence type="ECO:0000313" key="2">
    <source>
        <dbReference type="EMBL" id="CAK9075469.1"/>
    </source>
</evidence>
<comment type="caution">
    <text evidence="2">The sequence shown here is derived from an EMBL/GenBank/DDBJ whole genome shotgun (WGS) entry which is preliminary data.</text>
</comment>
<protein>
    <submittedName>
        <fullName evidence="2">Uncharacterized protein</fullName>
    </submittedName>
</protein>
<dbReference type="Proteomes" id="UP001642484">
    <property type="component" value="Unassembled WGS sequence"/>
</dbReference>
<accession>A0ABP0PKA9</accession>
<proteinExistence type="predicted"/>
<sequence>MSQLFEASSGSRHWETRDGTCLKHLKTMGCGASAEARIHQKTASRRTHNGASKVGRVQVLVDMNFDDIRQCLADDSDDSESTWTSPAWPRKSESAPPVLMKMALEKLSPRSWTYDDPHVPEGMEIAAAPNRMMHEEHVQKVNLFLQELEENPDSLSEAVGIRRRVDEYRLRIMSGEDVLPFSTKPGSVGPGAA</sequence>
<feature type="region of interest" description="Disordered" evidence="1">
    <location>
        <begin position="74"/>
        <end position="94"/>
    </location>
</feature>
<evidence type="ECO:0000256" key="1">
    <source>
        <dbReference type="SAM" id="MobiDB-lite"/>
    </source>
</evidence>
<name>A0ABP0PKA9_9DINO</name>
<keyword evidence="3" id="KW-1185">Reference proteome</keyword>
<evidence type="ECO:0000313" key="3">
    <source>
        <dbReference type="Proteomes" id="UP001642484"/>
    </source>
</evidence>
<reference evidence="2 3" key="1">
    <citation type="submission" date="2024-02" db="EMBL/GenBank/DDBJ databases">
        <authorList>
            <person name="Chen Y."/>
            <person name="Shah S."/>
            <person name="Dougan E. K."/>
            <person name="Thang M."/>
            <person name="Chan C."/>
        </authorList>
    </citation>
    <scope>NUCLEOTIDE SEQUENCE [LARGE SCALE GENOMIC DNA]</scope>
</reference>